<keyword evidence="3" id="KW-1185">Reference proteome</keyword>
<feature type="region of interest" description="Disordered" evidence="1">
    <location>
        <begin position="107"/>
        <end position="136"/>
    </location>
</feature>
<evidence type="ECO:0000313" key="3">
    <source>
        <dbReference type="Proteomes" id="UP000799770"/>
    </source>
</evidence>
<protein>
    <submittedName>
        <fullName evidence="2">Uncharacterized protein</fullName>
    </submittedName>
</protein>
<sequence length="168" mass="19061">MWPSWLANPFESVFLQAPGPRCSERTQEARMCRPDRRQTLRRVLVAGLIIRPSFLFRKPDPTSEVEAQAVMDGWVEFSDASFLNELPREADQSHHLTPDLLSSYSPFESGVTSRRPATSTRISLSQSLPSGASADPEASVNWRHLRLSGWKLDSSMVNCPNRVLWYDE</sequence>
<dbReference type="AlphaFoldDB" id="A0A6A5ZT92"/>
<dbReference type="Proteomes" id="UP000799770">
    <property type="component" value="Unassembled WGS sequence"/>
</dbReference>
<accession>A0A6A5ZT92</accession>
<evidence type="ECO:0000256" key="1">
    <source>
        <dbReference type="SAM" id="MobiDB-lite"/>
    </source>
</evidence>
<organism evidence="2 3">
    <name type="scientific">Lophiotrema nucula</name>
    <dbReference type="NCBI Taxonomy" id="690887"/>
    <lineage>
        <taxon>Eukaryota</taxon>
        <taxon>Fungi</taxon>
        <taxon>Dikarya</taxon>
        <taxon>Ascomycota</taxon>
        <taxon>Pezizomycotina</taxon>
        <taxon>Dothideomycetes</taxon>
        <taxon>Pleosporomycetidae</taxon>
        <taxon>Pleosporales</taxon>
        <taxon>Lophiotremataceae</taxon>
        <taxon>Lophiotrema</taxon>
    </lineage>
</organism>
<reference evidence="2" key="1">
    <citation type="journal article" date="2020" name="Stud. Mycol.">
        <title>101 Dothideomycetes genomes: a test case for predicting lifestyles and emergence of pathogens.</title>
        <authorList>
            <person name="Haridas S."/>
            <person name="Albert R."/>
            <person name="Binder M."/>
            <person name="Bloem J."/>
            <person name="Labutti K."/>
            <person name="Salamov A."/>
            <person name="Andreopoulos B."/>
            <person name="Baker S."/>
            <person name="Barry K."/>
            <person name="Bills G."/>
            <person name="Bluhm B."/>
            <person name="Cannon C."/>
            <person name="Castanera R."/>
            <person name="Culley D."/>
            <person name="Daum C."/>
            <person name="Ezra D."/>
            <person name="Gonzalez J."/>
            <person name="Henrissat B."/>
            <person name="Kuo A."/>
            <person name="Liang C."/>
            <person name="Lipzen A."/>
            <person name="Lutzoni F."/>
            <person name="Magnuson J."/>
            <person name="Mondo S."/>
            <person name="Nolan M."/>
            <person name="Ohm R."/>
            <person name="Pangilinan J."/>
            <person name="Park H.-J."/>
            <person name="Ramirez L."/>
            <person name="Alfaro M."/>
            <person name="Sun H."/>
            <person name="Tritt A."/>
            <person name="Yoshinaga Y."/>
            <person name="Zwiers L.-H."/>
            <person name="Turgeon B."/>
            <person name="Goodwin S."/>
            <person name="Spatafora J."/>
            <person name="Crous P."/>
            <person name="Grigoriev I."/>
        </authorList>
    </citation>
    <scope>NUCLEOTIDE SEQUENCE</scope>
    <source>
        <strain evidence="2">CBS 627.86</strain>
    </source>
</reference>
<dbReference type="EMBL" id="ML977310">
    <property type="protein sequence ID" value="KAF2122932.1"/>
    <property type="molecule type" value="Genomic_DNA"/>
</dbReference>
<name>A0A6A5ZT92_9PLEO</name>
<evidence type="ECO:0000313" key="2">
    <source>
        <dbReference type="EMBL" id="KAF2122932.1"/>
    </source>
</evidence>
<feature type="compositionally biased region" description="Polar residues" evidence="1">
    <location>
        <begin position="107"/>
        <end position="130"/>
    </location>
</feature>
<gene>
    <name evidence="2" type="ORF">BDV96DRAFT_593415</name>
</gene>
<proteinExistence type="predicted"/>